<gene>
    <name evidence="4" type="ORF">BD749_2070</name>
</gene>
<feature type="signal peptide" evidence="1">
    <location>
        <begin position="1"/>
        <end position="18"/>
    </location>
</feature>
<evidence type="ECO:0000313" key="5">
    <source>
        <dbReference type="Proteomes" id="UP000233782"/>
    </source>
</evidence>
<dbReference type="Pfam" id="PF19408">
    <property type="entry name" value="PKD_6"/>
    <property type="match status" value="2"/>
</dbReference>
<sequence length="607" mass="64714">MKKLCFLLLFLIAPFLLAAQTALTPDGRVPQCPGNRIAYTAFPAGGSASANYAGCSFKWSITNGKFYITNSSDDYTTSNSSVEVIWNDVTNKGELKVTITSCNNKSNDGTPTTGGVIIKSINGVNPSQVKVNNVAKSSHSIDWCSTAPITLAIDRLAIPNTPSSSNPSYSSTLYVDTYEWTLPSGWRTNDNKTGTFTTPSYSISVIPAAGSGGQVKVRGLNQECSISSVPRVNFYSNYSTLTITREPQVSAITASKTNLHCGDRNPVNLSVPAMTGATSYTWSLPQGWTISGSASGNSISAIPSGTNGGQVSVAANITCTTPNKAVNSTPITINYNSSLPTPTFNNAPYDIGNTASSFSITSVAGATSYTWEASSNILINGQVSPLQSTSTTVAISQRPGYSGGGWVKVTANSAQCGSSTLTKNVWVGQPEILYFSYFGSAKHPTCPYEQHTFAPVYSNGYQGQPSRYRWAVGNVSSHGDLTGSTLTVTAAGFNFSSHMSIGLEVETPLGWTQQFVMLYEIRDCDNGAEPMFSPNPVTADEFTLELSGSSDESYSYTLYDLQGNQRLSGKAKGKKTKVSTKGIPAGTYMLRIEHKGKSTTRRMIIKK</sequence>
<dbReference type="InterPro" id="IPR026444">
    <property type="entry name" value="Secre_tail"/>
</dbReference>
<dbReference type="Proteomes" id="UP000233782">
    <property type="component" value="Unassembled WGS sequence"/>
</dbReference>
<feature type="chain" id="PRO_5014833589" evidence="1">
    <location>
        <begin position="19"/>
        <end position="607"/>
    </location>
</feature>
<evidence type="ECO:0000313" key="4">
    <source>
        <dbReference type="EMBL" id="PKV66933.1"/>
    </source>
</evidence>
<keyword evidence="1" id="KW-0732">Signal</keyword>
<dbReference type="Pfam" id="PF18962">
    <property type="entry name" value="Por_Secre_tail"/>
    <property type="match status" value="1"/>
</dbReference>
<feature type="domain" description="PKD-like" evidence="3">
    <location>
        <begin position="249"/>
        <end position="324"/>
    </location>
</feature>
<feature type="domain" description="PKD-like" evidence="3">
    <location>
        <begin position="353"/>
        <end position="422"/>
    </location>
</feature>
<dbReference type="RefSeq" id="WP_101444238.1">
    <property type="nucleotide sequence ID" value="NZ_PJMU01000002.1"/>
</dbReference>
<organism evidence="4 5">
    <name type="scientific">Pontibacter ramchanderi</name>
    <dbReference type="NCBI Taxonomy" id="1179743"/>
    <lineage>
        <taxon>Bacteria</taxon>
        <taxon>Pseudomonadati</taxon>
        <taxon>Bacteroidota</taxon>
        <taxon>Cytophagia</taxon>
        <taxon>Cytophagales</taxon>
        <taxon>Hymenobacteraceae</taxon>
        <taxon>Pontibacter</taxon>
    </lineage>
</organism>
<dbReference type="NCBIfam" id="TIGR04183">
    <property type="entry name" value="Por_Secre_tail"/>
    <property type="match status" value="1"/>
</dbReference>
<dbReference type="EMBL" id="PJMU01000002">
    <property type="protein sequence ID" value="PKV66933.1"/>
    <property type="molecule type" value="Genomic_DNA"/>
</dbReference>
<feature type="domain" description="Secretion system C-terminal sorting" evidence="2">
    <location>
        <begin position="534"/>
        <end position="605"/>
    </location>
</feature>
<dbReference type="InterPro" id="IPR045829">
    <property type="entry name" value="PKD_6"/>
</dbReference>
<keyword evidence="5" id="KW-1185">Reference proteome</keyword>
<accession>A0A2N3UC48</accession>
<evidence type="ECO:0000259" key="2">
    <source>
        <dbReference type="Pfam" id="PF18962"/>
    </source>
</evidence>
<dbReference type="OrthoDB" id="881743at2"/>
<evidence type="ECO:0000256" key="1">
    <source>
        <dbReference type="SAM" id="SignalP"/>
    </source>
</evidence>
<reference evidence="4 5" key="1">
    <citation type="submission" date="2017-12" db="EMBL/GenBank/DDBJ databases">
        <title>Genomic Encyclopedia of Type Strains, Phase III (KMG-III): the genomes of soil and plant-associated and newly described type strains.</title>
        <authorList>
            <person name="Whitman W."/>
        </authorList>
    </citation>
    <scope>NUCLEOTIDE SEQUENCE [LARGE SCALE GENOMIC DNA]</scope>
    <source>
        <strain evidence="4 5">LP43</strain>
    </source>
</reference>
<proteinExistence type="predicted"/>
<protein>
    <submittedName>
        <fullName evidence="4">Putative secreted protein (Por secretion system target)</fullName>
    </submittedName>
</protein>
<comment type="caution">
    <text evidence="4">The sequence shown here is derived from an EMBL/GenBank/DDBJ whole genome shotgun (WGS) entry which is preliminary data.</text>
</comment>
<name>A0A2N3UC48_9BACT</name>
<dbReference type="AlphaFoldDB" id="A0A2N3UC48"/>
<evidence type="ECO:0000259" key="3">
    <source>
        <dbReference type="Pfam" id="PF19408"/>
    </source>
</evidence>